<reference evidence="2" key="1">
    <citation type="journal article" date="1999" name="Methods Enzymol.">
        <title>High-efficiency full-length cDNA cloning.</title>
        <authorList>
            <person name="Carninci P."/>
            <person name="Hayashizaki Y."/>
        </authorList>
    </citation>
    <scope>NUCLEOTIDE SEQUENCE</scope>
    <source>
        <strain evidence="2">C57BL/6J</strain>
        <tissue evidence="2">Whole body</tissue>
    </source>
</reference>
<evidence type="ECO:0000256" key="1">
    <source>
        <dbReference type="SAM" id="Phobius"/>
    </source>
</evidence>
<gene>
    <name evidence="3" type="primary">3426406K10Rik</name>
</gene>
<dbReference type="EMBL" id="AK132212">
    <property type="protein sequence ID" value="BAE21036.1"/>
    <property type="molecule type" value="mRNA"/>
</dbReference>
<name>Q3V1W3_MOUSE</name>
<reference evidence="2" key="2">
    <citation type="journal article" date="2000" name="Genome Res.">
        <title>Normalization and subtraction of cap-trapper-selected cDNAs to prepare full-length cDNA libraries for rapid discovery of new genes.</title>
        <authorList>
            <person name="Carninci P."/>
            <person name="Shibata Y."/>
            <person name="Hayatsu N."/>
            <person name="Sugahara Y."/>
            <person name="Shibata K."/>
            <person name="Itoh M."/>
            <person name="Konno H."/>
            <person name="Okazaki Y."/>
            <person name="Muramatsu M."/>
            <person name="Hayashizaki Y."/>
        </authorList>
    </citation>
    <scope>NUCLEOTIDE SEQUENCE</scope>
    <source>
        <strain evidence="2">C57BL/6J</strain>
        <tissue evidence="2">Whole body</tissue>
    </source>
</reference>
<feature type="transmembrane region" description="Helical" evidence="1">
    <location>
        <begin position="21"/>
        <end position="40"/>
    </location>
</feature>
<dbReference type="MGI" id="MGI:3641679">
    <property type="gene designation" value="3426406K10Rik"/>
</dbReference>
<evidence type="ECO:0000313" key="3">
    <source>
        <dbReference type="MGI" id="MGI:3641679"/>
    </source>
</evidence>
<dbReference type="AlphaFoldDB" id="Q3V1W3"/>
<reference evidence="2" key="7">
    <citation type="journal article" date="2005" name="Science">
        <title>The Transcriptional Landscape of the Mammalian Genome.</title>
        <authorList>
            <consortium name="The FANTOM Consortium"/>
            <consortium name="Riken Genome Exploration Research Group and Genome Science Group (Genome Network Project Core Group)"/>
        </authorList>
    </citation>
    <scope>NUCLEOTIDE SEQUENCE</scope>
    <source>
        <strain evidence="2">C57BL/6J</strain>
        <tissue evidence="2">Whole body</tissue>
    </source>
</reference>
<reference evidence="2" key="4">
    <citation type="journal article" date="2001" name="Nature">
        <title>Functional annotation of a full-length mouse cDNA collection.</title>
        <authorList>
            <consortium name="The RIKEN Genome Exploration Research Group Phase II Team and the FANTOM Consortium"/>
        </authorList>
    </citation>
    <scope>NUCLEOTIDE SEQUENCE</scope>
    <source>
        <strain evidence="2">C57BL/6J</strain>
        <tissue evidence="2">Whole body</tissue>
    </source>
</reference>
<evidence type="ECO:0000313" key="2">
    <source>
        <dbReference type="EMBL" id="BAE21036.1"/>
    </source>
</evidence>
<sequence>MILTISCLNMRKLISSKCINSYFSFYIIELFWALISEIALKQCTCMQHMPAEPLLFERCGIRKNGKPGVGVGGNETSRGLIE</sequence>
<reference evidence="2" key="3">
    <citation type="journal article" date="2000" name="Genome Res.">
        <title>RIKEN integrated sequence analysis (RISA) system--384-format sequencing pipeline with 384 multicapillary sequencer.</title>
        <authorList>
            <person name="Shibata K."/>
            <person name="Itoh M."/>
            <person name="Aizawa K."/>
            <person name="Nagaoka S."/>
            <person name="Sasaki N."/>
            <person name="Carninci P."/>
            <person name="Konno H."/>
            <person name="Akiyama J."/>
            <person name="Nishi K."/>
            <person name="Kitsunai T."/>
            <person name="Tashiro H."/>
            <person name="Itoh M."/>
            <person name="Sumi N."/>
            <person name="Ishii Y."/>
            <person name="Nakamura S."/>
            <person name="Hazama M."/>
            <person name="Nishine T."/>
            <person name="Harada A."/>
            <person name="Yamamoto R."/>
            <person name="Matsumoto H."/>
            <person name="Sakaguchi S."/>
            <person name="Ikegami T."/>
            <person name="Kashiwagi K."/>
            <person name="Fujiwake S."/>
            <person name="Inoue K."/>
            <person name="Togawa Y."/>
            <person name="Izawa M."/>
            <person name="Ohara E."/>
            <person name="Watahiki M."/>
            <person name="Yoneda Y."/>
            <person name="Ishikawa T."/>
            <person name="Ozawa K."/>
            <person name="Tanaka T."/>
            <person name="Matsuura S."/>
            <person name="Kawai J."/>
            <person name="Okazaki Y."/>
            <person name="Muramatsu M."/>
            <person name="Inoue Y."/>
            <person name="Kira A."/>
            <person name="Hayashizaki Y."/>
        </authorList>
    </citation>
    <scope>NUCLEOTIDE SEQUENCE</scope>
    <source>
        <strain evidence="2">C57BL/6J</strain>
        <tissue evidence="2">Whole body</tissue>
    </source>
</reference>
<protein>
    <submittedName>
        <fullName evidence="2">Uncharacterized protein</fullName>
    </submittedName>
</protein>
<keyword evidence="1" id="KW-0472">Membrane</keyword>
<reference evidence="2" key="5">
    <citation type="journal article" date="2002" name="Nature">
        <title>Analysis of the mouse transcriptome based on functional annotation of 60,770 full-length cDNAs.</title>
        <authorList>
            <consortium name="The FANTOM Consortium and the RIKEN Genome Exploration Research Group Phase I and II Team"/>
        </authorList>
    </citation>
    <scope>NUCLEOTIDE SEQUENCE</scope>
    <source>
        <strain evidence="2">C57BL/6J</strain>
        <tissue evidence="2">Whole body</tissue>
    </source>
</reference>
<keyword evidence="1" id="KW-0812">Transmembrane</keyword>
<dbReference type="AGR" id="MGI:3641679"/>
<proteinExistence type="evidence at transcript level"/>
<accession>Q3V1W3</accession>
<keyword evidence="1" id="KW-1133">Transmembrane helix</keyword>
<reference evidence="2" key="6">
    <citation type="submission" date="2004-03" db="EMBL/GenBank/DDBJ databases">
        <authorList>
            <person name="Arakawa T."/>
            <person name="Carninci P."/>
            <person name="Fukuda S."/>
            <person name="Hashizume W."/>
            <person name="Hayashida K."/>
            <person name="Hori F."/>
            <person name="Iida J."/>
            <person name="Imamura K."/>
            <person name="Imotani K."/>
            <person name="Itoh M."/>
            <person name="Kanagawa S."/>
            <person name="Kawai J."/>
            <person name="Kojima M."/>
            <person name="Konno H."/>
            <person name="Murata M."/>
            <person name="Nakamura M."/>
            <person name="Ninomiya N."/>
            <person name="Nishiyori H."/>
            <person name="Nomura K."/>
            <person name="Ohno M."/>
            <person name="Sakazume N."/>
            <person name="Sano H."/>
            <person name="Sasaki D."/>
            <person name="Shibata K."/>
            <person name="Shiraki T."/>
            <person name="Tagami M."/>
            <person name="Tagami Y."/>
            <person name="Waki K."/>
            <person name="Watahiki A."/>
            <person name="Muramatsu M."/>
            <person name="Hayashizaki Y."/>
        </authorList>
    </citation>
    <scope>NUCLEOTIDE SEQUENCE</scope>
    <source>
        <strain evidence="2">C57BL/6J</strain>
        <tissue evidence="2">Whole body</tissue>
    </source>
</reference>
<reference evidence="2" key="8">
    <citation type="journal article" date="2005" name="Science">
        <title>Antisense Transcription in the Mammalian Transcriptome.</title>
        <authorList>
            <consortium name="RIKEN Genome Exploration Research Group and Genome Science Group (Genome Network Project Core Group) and the FANTOM Consortium"/>
        </authorList>
    </citation>
    <scope>NUCLEOTIDE SEQUENCE</scope>
    <source>
        <strain evidence="2">C57BL/6J</strain>
        <tissue evidence="2">Whole body</tissue>
    </source>
</reference>
<organism evidence="2">
    <name type="scientific">Mus musculus</name>
    <name type="common">Mouse</name>
    <dbReference type="NCBI Taxonomy" id="10090"/>
    <lineage>
        <taxon>Eukaryota</taxon>
        <taxon>Metazoa</taxon>
        <taxon>Chordata</taxon>
        <taxon>Craniata</taxon>
        <taxon>Vertebrata</taxon>
        <taxon>Euteleostomi</taxon>
        <taxon>Mammalia</taxon>
        <taxon>Eutheria</taxon>
        <taxon>Euarchontoglires</taxon>
        <taxon>Glires</taxon>
        <taxon>Rodentia</taxon>
        <taxon>Myomorpha</taxon>
        <taxon>Muroidea</taxon>
        <taxon>Muridae</taxon>
        <taxon>Murinae</taxon>
        <taxon>Mus</taxon>
        <taxon>Mus</taxon>
    </lineage>
</organism>